<dbReference type="InterPro" id="IPR023352">
    <property type="entry name" value="MAPEG-like_dom_sf"/>
</dbReference>
<dbReference type="InterPro" id="IPR001129">
    <property type="entry name" value="Membr-assoc_MAPEG"/>
</dbReference>
<dbReference type="SUPFAM" id="SSF161084">
    <property type="entry name" value="MAPEG domain-like"/>
    <property type="match status" value="1"/>
</dbReference>
<evidence type="ECO:0000256" key="5">
    <source>
        <dbReference type="SAM" id="Phobius"/>
    </source>
</evidence>
<feature type="transmembrane region" description="Helical" evidence="5">
    <location>
        <begin position="110"/>
        <end position="131"/>
    </location>
</feature>
<evidence type="ECO:0000256" key="1">
    <source>
        <dbReference type="ARBA" id="ARBA00004370"/>
    </source>
</evidence>
<reference evidence="6" key="1">
    <citation type="submission" date="2023-01" db="EMBL/GenBank/DDBJ databases">
        <title>Exophiala dermititidis isolated from Cystic Fibrosis Patient.</title>
        <authorList>
            <person name="Kurbessoian T."/>
            <person name="Crocker A."/>
            <person name="Murante D."/>
            <person name="Hogan D.A."/>
            <person name="Stajich J.E."/>
        </authorList>
    </citation>
    <scope>NUCLEOTIDE SEQUENCE</scope>
    <source>
        <strain evidence="6">Ex8</strain>
    </source>
</reference>
<dbReference type="AlphaFoldDB" id="A0AAN6EXP0"/>
<sequence length="167" mass="18320">MSTSSYLGLSTSSSPFAAPAAFLAWNWIYAYCVLSSRTLKQIRGIDHNGNPRQDLNKYADAAVREGKLTRAQLEQIQRLEAASANSIEGYTFFVASVLFALVAGVPRSTLNAACTTYTIARLVYGAVYVFIPDDLYSQLRGLAWWTGNVSCFYLLWKGARSSALPIA</sequence>
<proteinExistence type="predicted"/>
<accession>A0AAN6EXP0</accession>
<dbReference type="Gene3D" id="1.20.120.550">
    <property type="entry name" value="Membrane associated eicosanoid/glutathione metabolism-like domain"/>
    <property type="match status" value="1"/>
</dbReference>
<dbReference type="Proteomes" id="UP001161757">
    <property type="component" value="Unassembled WGS sequence"/>
</dbReference>
<dbReference type="GO" id="GO:0016020">
    <property type="term" value="C:membrane"/>
    <property type="evidence" value="ECO:0007669"/>
    <property type="project" value="UniProtKB-SubCell"/>
</dbReference>
<keyword evidence="4 5" id="KW-0472">Membrane</keyword>
<protein>
    <submittedName>
        <fullName evidence="6">Uncharacterized protein</fullName>
    </submittedName>
</protein>
<evidence type="ECO:0000256" key="3">
    <source>
        <dbReference type="ARBA" id="ARBA00022989"/>
    </source>
</evidence>
<comment type="subcellular location">
    <subcellularLocation>
        <location evidence="1">Membrane</location>
    </subcellularLocation>
</comment>
<evidence type="ECO:0000256" key="4">
    <source>
        <dbReference type="ARBA" id="ARBA00023136"/>
    </source>
</evidence>
<name>A0AAN6EXP0_EXODE</name>
<organism evidence="6 7">
    <name type="scientific">Exophiala dermatitidis</name>
    <name type="common">Black yeast-like fungus</name>
    <name type="synonym">Wangiella dermatitidis</name>
    <dbReference type="NCBI Taxonomy" id="5970"/>
    <lineage>
        <taxon>Eukaryota</taxon>
        <taxon>Fungi</taxon>
        <taxon>Dikarya</taxon>
        <taxon>Ascomycota</taxon>
        <taxon>Pezizomycotina</taxon>
        <taxon>Eurotiomycetes</taxon>
        <taxon>Chaetothyriomycetidae</taxon>
        <taxon>Chaetothyriales</taxon>
        <taxon>Herpotrichiellaceae</taxon>
        <taxon>Exophiala</taxon>
    </lineage>
</organism>
<keyword evidence="2 5" id="KW-0812">Transmembrane</keyword>
<feature type="transmembrane region" description="Helical" evidence="5">
    <location>
        <begin position="16"/>
        <end position="34"/>
    </location>
</feature>
<dbReference type="EMBL" id="JAJGCB010000004">
    <property type="protein sequence ID" value="KAJ8993168.1"/>
    <property type="molecule type" value="Genomic_DNA"/>
</dbReference>
<comment type="caution">
    <text evidence="6">The sequence shown here is derived from an EMBL/GenBank/DDBJ whole genome shotgun (WGS) entry which is preliminary data.</text>
</comment>
<dbReference type="Pfam" id="PF01124">
    <property type="entry name" value="MAPEG"/>
    <property type="match status" value="1"/>
</dbReference>
<feature type="transmembrane region" description="Helical" evidence="5">
    <location>
        <begin position="87"/>
        <end position="104"/>
    </location>
</feature>
<keyword evidence="3 5" id="KW-1133">Transmembrane helix</keyword>
<evidence type="ECO:0000313" key="6">
    <source>
        <dbReference type="EMBL" id="KAJ8993168.1"/>
    </source>
</evidence>
<dbReference type="PANTHER" id="PTHR35371:SF2">
    <property type="entry name" value="MAPEG FAMILY PROTEIN"/>
    <property type="match status" value="1"/>
</dbReference>
<dbReference type="PANTHER" id="PTHR35371">
    <property type="entry name" value="INNER MEMBRANE PROTEIN"/>
    <property type="match status" value="1"/>
</dbReference>
<evidence type="ECO:0000256" key="2">
    <source>
        <dbReference type="ARBA" id="ARBA00022692"/>
    </source>
</evidence>
<gene>
    <name evidence="6" type="ORF">HRR80_003201</name>
</gene>
<evidence type="ECO:0000313" key="7">
    <source>
        <dbReference type="Proteomes" id="UP001161757"/>
    </source>
</evidence>